<accession>A0A0E9V5V0</accession>
<name>A0A0E9V5V0_ANGAN</name>
<reference evidence="1" key="1">
    <citation type="submission" date="2014-11" db="EMBL/GenBank/DDBJ databases">
        <authorList>
            <person name="Amaro Gonzalez C."/>
        </authorList>
    </citation>
    <scope>NUCLEOTIDE SEQUENCE</scope>
</reference>
<dbReference type="EMBL" id="GBXM01035211">
    <property type="protein sequence ID" value="JAH73366.1"/>
    <property type="molecule type" value="Transcribed_RNA"/>
</dbReference>
<evidence type="ECO:0000313" key="1">
    <source>
        <dbReference type="EMBL" id="JAH73366.1"/>
    </source>
</evidence>
<reference evidence="1" key="2">
    <citation type="journal article" date="2015" name="Fish Shellfish Immunol.">
        <title>Early steps in the European eel (Anguilla anguilla)-Vibrio vulnificus interaction in the gills: Role of the RtxA13 toxin.</title>
        <authorList>
            <person name="Callol A."/>
            <person name="Pajuelo D."/>
            <person name="Ebbesson L."/>
            <person name="Teles M."/>
            <person name="MacKenzie S."/>
            <person name="Amaro C."/>
        </authorList>
    </citation>
    <scope>NUCLEOTIDE SEQUENCE</scope>
</reference>
<dbReference type="AlphaFoldDB" id="A0A0E9V5V0"/>
<sequence>MSLFGGGVSSCCSCSIICDHYSIIELGSSVTVKQRIRTGSFSPSFSPRLSPLRSLLFRHPETPLPTQSQSQRKLNCFSFSISCDGFGTSIFIWRSVRQSALAISIRLRLVKCD</sequence>
<organism evidence="1">
    <name type="scientific">Anguilla anguilla</name>
    <name type="common">European freshwater eel</name>
    <name type="synonym">Muraena anguilla</name>
    <dbReference type="NCBI Taxonomy" id="7936"/>
    <lineage>
        <taxon>Eukaryota</taxon>
        <taxon>Metazoa</taxon>
        <taxon>Chordata</taxon>
        <taxon>Craniata</taxon>
        <taxon>Vertebrata</taxon>
        <taxon>Euteleostomi</taxon>
        <taxon>Actinopterygii</taxon>
        <taxon>Neopterygii</taxon>
        <taxon>Teleostei</taxon>
        <taxon>Anguilliformes</taxon>
        <taxon>Anguillidae</taxon>
        <taxon>Anguilla</taxon>
    </lineage>
</organism>
<proteinExistence type="predicted"/>
<protein>
    <submittedName>
        <fullName evidence="1">Uncharacterized protein</fullName>
    </submittedName>
</protein>